<dbReference type="PANTHER" id="PTHR35043">
    <property type="entry name" value="TRANSCRIPTION FACTOR DOMAIN-CONTAINING PROTEIN"/>
    <property type="match status" value="1"/>
</dbReference>
<organism evidence="2 3">
    <name type="scientific">Paramarasmius palmivorus</name>
    <dbReference type="NCBI Taxonomy" id="297713"/>
    <lineage>
        <taxon>Eukaryota</taxon>
        <taxon>Fungi</taxon>
        <taxon>Dikarya</taxon>
        <taxon>Basidiomycota</taxon>
        <taxon>Agaricomycotina</taxon>
        <taxon>Agaricomycetes</taxon>
        <taxon>Agaricomycetidae</taxon>
        <taxon>Agaricales</taxon>
        <taxon>Marasmiineae</taxon>
        <taxon>Marasmiaceae</taxon>
        <taxon>Paramarasmius</taxon>
    </lineage>
</organism>
<name>A0AAW0BC02_9AGAR</name>
<comment type="caution">
    <text evidence="2">The sequence shown here is derived from an EMBL/GenBank/DDBJ whole genome shotgun (WGS) entry which is preliminary data.</text>
</comment>
<sequence>MGGFALYDAEQEQPHFLGILWDNDNPEDDEKIFKQDVVNRIRALATQGDNQVDTTQDNKKQTNTDEDPGVWEVTSSRYYTLVPPPVQSVPGQPCLLEILVSKGFIDINTEEVTALGEADVLGKFIAFIEVMWFTLQCIARRVEGLAFAEFEVITLAHAVILGVSYRFWWHKPLRVRNGL</sequence>
<evidence type="ECO:0000313" key="3">
    <source>
        <dbReference type="Proteomes" id="UP001383192"/>
    </source>
</evidence>
<dbReference type="EMBL" id="JAYKXP010000133">
    <property type="protein sequence ID" value="KAK7023634.1"/>
    <property type="molecule type" value="Genomic_DNA"/>
</dbReference>
<dbReference type="PANTHER" id="PTHR35043:SF7">
    <property type="entry name" value="TRANSCRIPTION FACTOR DOMAIN-CONTAINING PROTEIN"/>
    <property type="match status" value="1"/>
</dbReference>
<dbReference type="AlphaFoldDB" id="A0AAW0BC02"/>
<reference evidence="2 3" key="1">
    <citation type="submission" date="2024-01" db="EMBL/GenBank/DDBJ databases">
        <title>A draft genome for a cacao thread blight-causing isolate of Paramarasmius palmivorus.</title>
        <authorList>
            <person name="Baruah I.K."/>
            <person name="Bukari Y."/>
            <person name="Amoako-Attah I."/>
            <person name="Meinhardt L.W."/>
            <person name="Bailey B.A."/>
            <person name="Cohen S.P."/>
        </authorList>
    </citation>
    <scope>NUCLEOTIDE SEQUENCE [LARGE SCALE GENOMIC DNA]</scope>
    <source>
        <strain evidence="2 3">GH-12</strain>
    </source>
</reference>
<evidence type="ECO:0000313" key="2">
    <source>
        <dbReference type="EMBL" id="KAK7023634.1"/>
    </source>
</evidence>
<feature type="region of interest" description="Disordered" evidence="1">
    <location>
        <begin position="48"/>
        <end position="67"/>
    </location>
</feature>
<dbReference type="Proteomes" id="UP001383192">
    <property type="component" value="Unassembled WGS sequence"/>
</dbReference>
<accession>A0AAW0BC02</accession>
<protein>
    <submittedName>
        <fullName evidence="2">Uncharacterized protein</fullName>
    </submittedName>
</protein>
<keyword evidence="3" id="KW-1185">Reference proteome</keyword>
<proteinExistence type="predicted"/>
<gene>
    <name evidence="2" type="ORF">VNI00_016596</name>
</gene>
<evidence type="ECO:0000256" key="1">
    <source>
        <dbReference type="SAM" id="MobiDB-lite"/>
    </source>
</evidence>